<dbReference type="AlphaFoldDB" id="A0A136Q8X7"/>
<gene>
    <name evidence="1" type="ORF">HMPREF3293_00001</name>
</gene>
<feature type="non-terminal residue" evidence="1">
    <location>
        <position position="1"/>
    </location>
</feature>
<comment type="caution">
    <text evidence="1">The sequence shown here is derived from an EMBL/GenBank/DDBJ whole genome shotgun (WGS) entry which is preliminary data.</text>
</comment>
<protein>
    <submittedName>
        <fullName evidence="1">Uncharacterized protein</fullName>
    </submittedName>
</protein>
<proteinExistence type="predicted"/>
<dbReference type="STRING" id="626937.HMPREF3293_00001"/>
<keyword evidence="2" id="KW-1185">Reference proteome</keyword>
<accession>A0A136Q8X7</accession>
<evidence type="ECO:0000313" key="2">
    <source>
        <dbReference type="Proteomes" id="UP000070366"/>
    </source>
</evidence>
<reference evidence="1 2" key="1">
    <citation type="submission" date="2016-02" db="EMBL/GenBank/DDBJ databases">
        <authorList>
            <person name="Wen L."/>
            <person name="He K."/>
            <person name="Yang H."/>
        </authorList>
    </citation>
    <scope>NUCLEOTIDE SEQUENCE [LARGE SCALE GENOMIC DNA]</scope>
    <source>
        <strain evidence="1 2">DSM 22607</strain>
    </source>
</reference>
<name>A0A136Q8X7_9FIRM</name>
<evidence type="ECO:0000313" key="1">
    <source>
        <dbReference type="EMBL" id="KXK67135.1"/>
    </source>
</evidence>
<sequence>KKDGGTMATEKQLFYEAKREQERKEFFDLAEKCRPLIIKKKYKKLYKIIFENRQEKCKKNKIPFLMRKEINSHQCGAIDMLMAETHRFTDVDIKIYAIVRFLSGATTVDSAQMLYQKYLYTAQSLISYKGLCDLYEIIGNNDDKTCAACKNHIGKSYLVKDAKIGINTPPFCDECRCCIASVVNI</sequence>
<dbReference type="EMBL" id="LSZW01000001">
    <property type="protein sequence ID" value="KXK67135.1"/>
    <property type="molecule type" value="Genomic_DNA"/>
</dbReference>
<dbReference type="Proteomes" id="UP000070366">
    <property type="component" value="Unassembled WGS sequence"/>
</dbReference>
<organism evidence="1 2">
    <name type="scientific">Christensenella minuta</name>
    <dbReference type="NCBI Taxonomy" id="626937"/>
    <lineage>
        <taxon>Bacteria</taxon>
        <taxon>Bacillati</taxon>
        <taxon>Bacillota</taxon>
        <taxon>Clostridia</taxon>
        <taxon>Christensenellales</taxon>
        <taxon>Christensenellaceae</taxon>
        <taxon>Christensenella</taxon>
    </lineage>
</organism>